<keyword evidence="2" id="KW-1185">Reference proteome</keyword>
<gene>
    <name evidence="1" type="ORF">BV22DRAFT_163805</name>
</gene>
<evidence type="ECO:0000313" key="1">
    <source>
        <dbReference type="EMBL" id="KAH7928907.1"/>
    </source>
</evidence>
<dbReference type="EMBL" id="MU266347">
    <property type="protein sequence ID" value="KAH7928907.1"/>
    <property type="molecule type" value="Genomic_DNA"/>
</dbReference>
<reference evidence="1" key="1">
    <citation type="journal article" date="2021" name="New Phytol.">
        <title>Evolutionary innovations through gain and loss of genes in the ectomycorrhizal Boletales.</title>
        <authorList>
            <person name="Wu G."/>
            <person name="Miyauchi S."/>
            <person name="Morin E."/>
            <person name="Kuo A."/>
            <person name="Drula E."/>
            <person name="Varga T."/>
            <person name="Kohler A."/>
            <person name="Feng B."/>
            <person name="Cao Y."/>
            <person name="Lipzen A."/>
            <person name="Daum C."/>
            <person name="Hundley H."/>
            <person name="Pangilinan J."/>
            <person name="Johnson J."/>
            <person name="Barry K."/>
            <person name="LaButti K."/>
            <person name="Ng V."/>
            <person name="Ahrendt S."/>
            <person name="Min B."/>
            <person name="Choi I.G."/>
            <person name="Park H."/>
            <person name="Plett J.M."/>
            <person name="Magnuson J."/>
            <person name="Spatafora J.W."/>
            <person name="Nagy L.G."/>
            <person name="Henrissat B."/>
            <person name="Grigoriev I.V."/>
            <person name="Yang Z.L."/>
            <person name="Xu J."/>
            <person name="Martin F.M."/>
        </authorList>
    </citation>
    <scope>NUCLEOTIDE SEQUENCE</scope>
    <source>
        <strain evidence="1">KUC20120723A-06</strain>
    </source>
</reference>
<accession>A0ACB8BVP2</accession>
<evidence type="ECO:0000313" key="2">
    <source>
        <dbReference type="Proteomes" id="UP000790709"/>
    </source>
</evidence>
<dbReference type="Proteomes" id="UP000790709">
    <property type="component" value="Unassembled WGS sequence"/>
</dbReference>
<comment type="caution">
    <text evidence="1">The sequence shown here is derived from an EMBL/GenBank/DDBJ whole genome shotgun (WGS) entry which is preliminary data.</text>
</comment>
<organism evidence="1 2">
    <name type="scientific">Leucogyrophana mollusca</name>
    <dbReference type="NCBI Taxonomy" id="85980"/>
    <lineage>
        <taxon>Eukaryota</taxon>
        <taxon>Fungi</taxon>
        <taxon>Dikarya</taxon>
        <taxon>Basidiomycota</taxon>
        <taxon>Agaricomycotina</taxon>
        <taxon>Agaricomycetes</taxon>
        <taxon>Agaricomycetidae</taxon>
        <taxon>Boletales</taxon>
        <taxon>Boletales incertae sedis</taxon>
        <taxon>Leucogyrophana</taxon>
    </lineage>
</organism>
<sequence>MKDHDPNATARRYASSRCAPLRPTQTASTDNQPQPKVPMGAGATEMKNIPRGASSNDSRNVVVFGESGVGKSSLVNIIVGSGVAKTSSGAAGCTFDYSRHEAIIDGRPFGIWDTAGLDEGDYGTVPAAKAEENLKGLLRDLVKANGVDLIVYCVRATRVRKALQKNYNIFYSAICRKKVPIVIVVTGLENYEGEMDGWWRDNEKEFMALNMRFDGHACVTTLDLNVVKSDILLARREESQRKVRDLIVSRCSSRRWSTDGRTWSNAAISGMRSITRSQKRQSPTAPNVILCDITAQETRPAVTKPQKYTVDLVASGGVLRIFRIQDMARGKKLVKKLSTGLLIFCASEDQLNDTRPLDQFYVSYGGEITPMIIVIKGTESQGSTQDRIKSRLSASLRENVDVCYLSEADGAKRQLRELIKLRCLDIGDDVGAYSDDDAHSRSFCCFGRGKGKTVVTRNEGMDFLTRSKIWTPRNP</sequence>
<name>A0ACB8BVP2_9AGAM</name>
<protein>
    <submittedName>
        <fullName evidence="1">P-loop containing nucleoside triphosphate hydrolase protein</fullName>
    </submittedName>
</protein>
<proteinExistence type="predicted"/>
<keyword evidence="1" id="KW-0378">Hydrolase</keyword>